<protein>
    <recommendedName>
        <fullName evidence="1">Probable branched-chain-amino-acid aminotransferase</fullName>
    </recommendedName>
</protein>
<dbReference type="RefSeq" id="WP_101340753.1">
    <property type="nucleotide sequence ID" value="NZ_CP090021.1"/>
</dbReference>
<dbReference type="EMBL" id="QAOT01000001">
    <property type="protein sequence ID" value="PTR20948.1"/>
    <property type="molecule type" value="Genomic_DNA"/>
</dbReference>
<dbReference type="GO" id="GO:0016829">
    <property type="term" value="F:lyase activity"/>
    <property type="evidence" value="ECO:0007669"/>
    <property type="project" value="UniProtKB-KW"/>
</dbReference>
<dbReference type="Proteomes" id="UP000244060">
    <property type="component" value="Unassembled WGS sequence"/>
</dbReference>
<evidence type="ECO:0000256" key="1">
    <source>
        <dbReference type="ARBA" id="ARBA00014472"/>
    </source>
</evidence>
<sequence length="220" mass="24074">MEDPLRGAADDPELRLIETLLWDGSRLVRLRRHLRRLEGAAARLGWRCRGAGDALKAAVPEAPARMRLTLDREGRMAVEVVPLPPAKRVWRVGLAEERLCSADPWLQVKSSRRAAYDAARAALPEGIDELLFLNERGELCDGTITTVFFDAGEGMRTPPLSSGLLPGILRESMLDAGRCREAPLPGEALPRVRLWVGNSLRGLMVAEWAGDGAGREPAPS</sequence>
<dbReference type="OrthoDB" id="9809239at2"/>
<dbReference type="InterPro" id="IPR036038">
    <property type="entry name" value="Aminotransferase-like"/>
</dbReference>
<keyword evidence="2" id="KW-0456">Lyase</keyword>
<reference evidence="2 3" key="1">
    <citation type="submission" date="2018-04" db="EMBL/GenBank/DDBJ databases">
        <title>Genomic Encyclopedia of Type Strains, Phase III (KMG-III): the genomes of soil and plant-associated and newly described type strains.</title>
        <authorList>
            <person name="Whitman W."/>
        </authorList>
    </citation>
    <scope>NUCLEOTIDE SEQUENCE [LARGE SCALE GENOMIC DNA]</scope>
    <source>
        <strain evidence="2 3">KA25</strain>
    </source>
</reference>
<dbReference type="InterPro" id="IPR001544">
    <property type="entry name" value="Aminotrans_IV"/>
</dbReference>
<evidence type="ECO:0000313" key="3">
    <source>
        <dbReference type="Proteomes" id="UP000244060"/>
    </source>
</evidence>
<dbReference type="InterPro" id="IPR043131">
    <property type="entry name" value="BCAT-like_N"/>
</dbReference>
<proteinExistence type="predicted"/>
<name>A0A2T5KET7_9RHOB</name>
<comment type="caution">
    <text evidence="2">The sequence shown here is derived from an EMBL/GenBank/DDBJ whole genome shotgun (WGS) entry which is preliminary data.</text>
</comment>
<gene>
    <name evidence="2" type="ORF">C8J28_101269</name>
</gene>
<dbReference type="Gene3D" id="3.30.470.10">
    <property type="match status" value="1"/>
</dbReference>
<organism evidence="2 3">
    <name type="scientific">Cereibacter azotoformans</name>
    <dbReference type="NCBI Taxonomy" id="43057"/>
    <lineage>
        <taxon>Bacteria</taxon>
        <taxon>Pseudomonadati</taxon>
        <taxon>Pseudomonadota</taxon>
        <taxon>Alphaproteobacteria</taxon>
        <taxon>Rhodobacterales</taxon>
        <taxon>Paracoccaceae</taxon>
        <taxon>Cereibacter</taxon>
    </lineage>
</organism>
<dbReference type="SUPFAM" id="SSF56752">
    <property type="entry name" value="D-aminoacid aminotransferase-like PLP-dependent enzymes"/>
    <property type="match status" value="1"/>
</dbReference>
<dbReference type="Gene3D" id="3.20.10.10">
    <property type="entry name" value="D-amino Acid Aminotransferase, subunit A, domain 2"/>
    <property type="match status" value="1"/>
</dbReference>
<dbReference type="Pfam" id="PF01063">
    <property type="entry name" value="Aminotran_4"/>
    <property type="match status" value="1"/>
</dbReference>
<evidence type="ECO:0000313" key="2">
    <source>
        <dbReference type="EMBL" id="PTR20948.1"/>
    </source>
</evidence>
<keyword evidence="3" id="KW-1185">Reference proteome</keyword>
<dbReference type="InterPro" id="IPR043132">
    <property type="entry name" value="BCAT-like_C"/>
</dbReference>
<dbReference type="AlphaFoldDB" id="A0A2T5KET7"/>
<accession>A0A2T5KET7</accession>
<dbReference type="NCBIfam" id="NF005729">
    <property type="entry name" value="PRK07546.1-3"/>
    <property type="match status" value="1"/>
</dbReference>